<evidence type="ECO:0000313" key="3">
    <source>
        <dbReference type="Proteomes" id="UP001165060"/>
    </source>
</evidence>
<keyword evidence="1" id="KW-0812">Transmembrane</keyword>
<keyword evidence="3" id="KW-1185">Reference proteome</keyword>
<keyword evidence="1" id="KW-1133">Transmembrane helix</keyword>
<comment type="caution">
    <text evidence="2">The sequence shown here is derived from an EMBL/GenBank/DDBJ whole genome shotgun (WGS) entry which is preliminary data.</text>
</comment>
<feature type="transmembrane region" description="Helical" evidence="1">
    <location>
        <begin position="129"/>
        <end position="152"/>
    </location>
</feature>
<reference evidence="2 3" key="1">
    <citation type="journal article" date="2023" name="Commun. Biol.">
        <title>Genome analysis of Parmales, the sister group of diatoms, reveals the evolutionary specialization of diatoms from phago-mixotrophs to photoautotrophs.</title>
        <authorList>
            <person name="Ban H."/>
            <person name="Sato S."/>
            <person name="Yoshikawa S."/>
            <person name="Yamada K."/>
            <person name="Nakamura Y."/>
            <person name="Ichinomiya M."/>
            <person name="Sato N."/>
            <person name="Blanc-Mathieu R."/>
            <person name="Endo H."/>
            <person name="Kuwata A."/>
            <person name="Ogata H."/>
        </authorList>
    </citation>
    <scope>NUCLEOTIDE SEQUENCE [LARGE SCALE GENOMIC DNA]</scope>
</reference>
<keyword evidence="1" id="KW-0472">Membrane</keyword>
<feature type="transmembrane region" description="Helical" evidence="1">
    <location>
        <begin position="52"/>
        <end position="74"/>
    </location>
</feature>
<name>A0ABQ6N4Q9_9STRA</name>
<organism evidence="2 3">
    <name type="scientific">Tetraparma gracilis</name>
    <dbReference type="NCBI Taxonomy" id="2962635"/>
    <lineage>
        <taxon>Eukaryota</taxon>
        <taxon>Sar</taxon>
        <taxon>Stramenopiles</taxon>
        <taxon>Ochrophyta</taxon>
        <taxon>Bolidophyceae</taxon>
        <taxon>Parmales</taxon>
        <taxon>Triparmaceae</taxon>
        <taxon>Tetraparma</taxon>
    </lineage>
</organism>
<feature type="transmembrane region" description="Helical" evidence="1">
    <location>
        <begin position="86"/>
        <end position="109"/>
    </location>
</feature>
<evidence type="ECO:0008006" key="4">
    <source>
        <dbReference type="Google" id="ProtNLM"/>
    </source>
</evidence>
<sequence length="187" mass="19694">MSTVLQQYQAKPTRLIAHVWYATMGLAVIDMIVACATASSNDDAGRAGSRGGAFAAIWSMFVLLAYVGSGTFILRKRKTPSAVGFLLGGGLMVSQMFFTIFCVFAGFAHDAAAVHEEEGTEDSASTADRWMAAFAFFIFLATMAFTLVLAKFRSEVIPVSMMDDATAAAAAPKAGQVPGQVPATTAV</sequence>
<evidence type="ECO:0000256" key="1">
    <source>
        <dbReference type="SAM" id="Phobius"/>
    </source>
</evidence>
<feature type="transmembrane region" description="Helical" evidence="1">
    <location>
        <begin position="20"/>
        <end position="40"/>
    </location>
</feature>
<accession>A0ABQ6N4Q9</accession>
<protein>
    <recommendedName>
        <fullName evidence="4">MARVEL domain-containing protein</fullName>
    </recommendedName>
</protein>
<dbReference type="Proteomes" id="UP001165060">
    <property type="component" value="Unassembled WGS sequence"/>
</dbReference>
<dbReference type="EMBL" id="BRYB01002161">
    <property type="protein sequence ID" value="GMI40506.1"/>
    <property type="molecule type" value="Genomic_DNA"/>
</dbReference>
<evidence type="ECO:0000313" key="2">
    <source>
        <dbReference type="EMBL" id="GMI40506.1"/>
    </source>
</evidence>
<proteinExistence type="predicted"/>
<gene>
    <name evidence="2" type="ORF">TeGR_g4397</name>
</gene>